<dbReference type="Pfam" id="PF21365">
    <property type="entry name" value="Glyco_hydro_31_3rd"/>
    <property type="match status" value="1"/>
</dbReference>
<comment type="caution">
    <text evidence="6">The sequence shown here is derived from an EMBL/GenBank/DDBJ whole genome shotgun (WGS) entry which is preliminary data.</text>
</comment>
<keyword evidence="7" id="KW-1185">Reference proteome</keyword>
<evidence type="ECO:0000313" key="6">
    <source>
        <dbReference type="EMBL" id="NQX47931.1"/>
    </source>
</evidence>
<dbReference type="CDD" id="cd06591">
    <property type="entry name" value="GH31_xylosidase_XylS"/>
    <property type="match status" value="1"/>
</dbReference>
<evidence type="ECO:0000313" key="7">
    <source>
        <dbReference type="Proteomes" id="UP000711047"/>
    </source>
</evidence>
<evidence type="ECO:0000259" key="3">
    <source>
        <dbReference type="Pfam" id="PF01055"/>
    </source>
</evidence>
<accession>A0ABX2DWZ3</accession>
<dbReference type="InterPro" id="IPR048395">
    <property type="entry name" value="Glyco_hydro_31_C"/>
</dbReference>
<reference evidence="6 7" key="1">
    <citation type="submission" date="2020-05" db="EMBL/GenBank/DDBJ databases">
        <title>Paenibacillus glebae, sp. nov., Paenibacillus humi sp. nov., Paenibacillus pedi sp. nov., Paenibacillus terrestris sp. nov. and Paenibacillus terricola sp. nov., isolated from a forest top soil sample.</title>
        <authorList>
            <person name="Qi S."/>
            <person name="Carlier A."/>
            <person name="Cnockaert M."/>
            <person name="Vandamme P."/>
        </authorList>
    </citation>
    <scope>NUCLEOTIDE SEQUENCE [LARGE SCALE GENOMIC DNA]</scope>
    <source>
        <strain evidence="6 7">LMG 29502</strain>
    </source>
</reference>
<dbReference type="CDD" id="cd14752">
    <property type="entry name" value="GH31_N"/>
    <property type="match status" value="1"/>
</dbReference>
<dbReference type="Gene3D" id="3.20.20.80">
    <property type="entry name" value="Glycosidases"/>
    <property type="match status" value="1"/>
</dbReference>
<dbReference type="Pfam" id="PF13802">
    <property type="entry name" value="Gal_mutarotas_2"/>
    <property type="match status" value="1"/>
</dbReference>
<organism evidence="6 7">
    <name type="scientific">Paenibacillus tritici</name>
    <dbReference type="NCBI Taxonomy" id="1873425"/>
    <lineage>
        <taxon>Bacteria</taxon>
        <taxon>Bacillati</taxon>
        <taxon>Bacillota</taxon>
        <taxon>Bacilli</taxon>
        <taxon>Bacillales</taxon>
        <taxon>Paenibacillaceae</taxon>
        <taxon>Paenibacillus</taxon>
    </lineage>
</organism>
<dbReference type="PANTHER" id="PTHR43863">
    <property type="entry name" value="HYDROLASE, PUTATIVE (AFU_ORTHOLOGUE AFUA_1G03140)-RELATED"/>
    <property type="match status" value="1"/>
</dbReference>
<dbReference type="PANTHER" id="PTHR43863:SF2">
    <property type="entry name" value="MALTASE-GLUCOAMYLASE"/>
    <property type="match status" value="1"/>
</dbReference>
<dbReference type="SUPFAM" id="SSF51011">
    <property type="entry name" value="Glycosyl hydrolase domain"/>
    <property type="match status" value="1"/>
</dbReference>
<keyword evidence="2 6" id="KW-0378">Hydrolase</keyword>
<gene>
    <name evidence="6" type="ORF">HQN87_21635</name>
</gene>
<dbReference type="EMBL" id="JABMKX010000012">
    <property type="protein sequence ID" value="NQX47931.1"/>
    <property type="molecule type" value="Genomic_DNA"/>
</dbReference>
<dbReference type="Pfam" id="PF01055">
    <property type="entry name" value="Glyco_hydro_31_2nd"/>
    <property type="match status" value="1"/>
</dbReference>
<keyword evidence="2" id="KW-0326">Glycosidase</keyword>
<dbReference type="Proteomes" id="UP000711047">
    <property type="component" value="Unassembled WGS sequence"/>
</dbReference>
<feature type="domain" description="Glycoside hydrolase family 31 TIM barrel" evidence="3">
    <location>
        <begin position="220"/>
        <end position="554"/>
    </location>
</feature>
<dbReference type="Gene3D" id="2.60.40.1760">
    <property type="entry name" value="glycosyl hydrolase (family 31)"/>
    <property type="match status" value="1"/>
</dbReference>
<dbReference type="InterPro" id="IPR013780">
    <property type="entry name" value="Glyco_hydro_b"/>
</dbReference>
<dbReference type="GO" id="GO:0016787">
    <property type="term" value="F:hydrolase activity"/>
    <property type="evidence" value="ECO:0007669"/>
    <property type="project" value="UniProtKB-KW"/>
</dbReference>
<protein>
    <submittedName>
        <fullName evidence="6">Glycoside hydrolase family 31 protein</fullName>
    </submittedName>
</protein>
<dbReference type="InterPro" id="IPR011013">
    <property type="entry name" value="Gal_mutarotase_sf_dom"/>
</dbReference>
<evidence type="ECO:0000256" key="2">
    <source>
        <dbReference type="RuleBase" id="RU361185"/>
    </source>
</evidence>
<evidence type="ECO:0000256" key="1">
    <source>
        <dbReference type="ARBA" id="ARBA00007806"/>
    </source>
</evidence>
<evidence type="ECO:0000259" key="5">
    <source>
        <dbReference type="Pfam" id="PF21365"/>
    </source>
</evidence>
<dbReference type="InterPro" id="IPR000322">
    <property type="entry name" value="Glyco_hydro_31_TIM"/>
</dbReference>
<evidence type="ECO:0000259" key="4">
    <source>
        <dbReference type="Pfam" id="PF13802"/>
    </source>
</evidence>
<dbReference type="SUPFAM" id="SSF51445">
    <property type="entry name" value="(Trans)glycosidases"/>
    <property type="match status" value="1"/>
</dbReference>
<dbReference type="InterPro" id="IPR051816">
    <property type="entry name" value="Glycosyl_Hydrolase_31"/>
</dbReference>
<sequence length="661" mass="75306">MFREENGRLIREYDHERVWIEPWGEHSLRIRASYSEITDEQWALLPAEQTSSKITITKERSTIVNGNIRAEMTGKGQIFFYNQHGKLLLNETEDTYQLKYGGRELAAVPGSSDFSVKLRLEADPSEKLYGMGQYQHSFLNLKGCSLELTHRNSQISIPFVLSSAGYGFLWHNPAIGQAHFSLNVTEWTAPSSKQLDYWITAGDTPAEIEEAYAKATGTVPMMPDYGMGFWQCKLRYRTQEELLEVAREHKRRNLPIDVIVIDFFHWTNQGDWRFDPDYWPDPEAMVQELQEMGIELMVSVWPTVQTESENYQEMLEKGYLLRSDRGVRTQFQFLGQNAIFDATHPEARQFLWGLIKQNYYDKGIKVFWLDEAEPELTVYDHDIYRYHIGSSKQIGNLYPVKYSQTFYDGMAAEGQENIINLVRTAWAGSQRYGALVWSGDIHSSFKVLAIQVRAGLNMAVAGIPWWTTDIGGFHGGNPADASFRELMVRWFQYGAFSPVFRLHGDRQPFVPPTGTRGGGVCGSGSDNEVWSYGEEAYAIFKEFMQMRERLKPYIRGLMEAAHEKGTPPMRPLFYDFPQDPAAWDVEDQYMFGPDLLVAPVLSEGERARKVYLPSGASWTHVYSGETFAGGQAVTTDAPLEQIPLFVRDDAALPVLDGAGSK</sequence>
<dbReference type="InterPro" id="IPR017853">
    <property type="entry name" value="GH"/>
</dbReference>
<dbReference type="Gene3D" id="2.60.40.1180">
    <property type="entry name" value="Golgi alpha-mannosidase II"/>
    <property type="match status" value="1"/>
</dbReference>
<dbReference type="RefSeq" id="WP_173137547.1">
    <property type="nucleotide sequence ID" value="NZ_JABMKX010000012.1"/>
</dbReference>
<proteinExistence type="inferred from homology"/>
<dbReference type="SUPFAM" id="SSF74650">
    <property type="entry name" value="Galactose mutarotase-like"/>
    <property type="match status" value="1"/>
</dbReference>
<feature type="domain" description="Glycosyl hydrolase family 31 C-terminal" evidence="5">
    <location>
        <begin position="565"/>
        <end position="650"/>
    </location>
</feature>
<name>A0ABX2DWZ3_9BACL</name>
<dbReference type="InterPro" id="IPR025887">
    <property type="entry name" value="Glyco_hydro_31_N_dom"/>
</dbReference>
<feature type="domain" description="Glycoside hydrolase family 31 N-terminal" evidence="4">
    <location>
        <begin position="24"/>
        <end position="174"/>
    </location>
</feature>
<comment type="similarity">
    <text evidence="1 2">Belongs to the glycosyl hydrolase 31 family.</text>
</comment>